<dbReference type="SUPFAM" id="SSF51316">
    <property type="entry name" value="Mss4-like"/>
    <property type="match status" value="1"/>
</dbReference>
<evidence type="ECO:0000256" key="4">
    <source>
        <dbReference type="ARBA" id="ARBA00022833"/>
    </source>
</evidence>
<dbReference type="InterPro" id="IPR028427">
    <property type="entry name" value="Met_Sox_Rdtase_MsrB"/>
</dbReference>
<evidence type="ECO:0000259" key="7">
    <source>
        <dbReference type="PROSITE" id="PS51790"/>
    </source>
</evidence>
<evidence type="ECO:0000256" key="6">
    <source>
        <dbReference type="ARBA" id="ARBA00048488"/>
    </source>
</evidence>
<dbReference type="NCBIfam" id="TIGR00357">
    <property type="entry name" value="peptide-methionine (R)-S-oxide reductase MsrB"/>
    <property type="match status" value="1"/>
</dbReference>
<dbReference type="GO" id="GO:0030091">
    <property type="term" value="P:protein repair"/>
    <property type="evidence" value="ECO:0007669"/>
    <property type="project" value="InterPro"/>
</dbReference>
<evidence type="ECO:0000313" key="8">
    <source>
        <dbReference type="EMBL" id="OGH85283.1"/>
    </source>
</evidence>
<dbReference type="PANTHER" id="PTHR46081:SF8">
    <property type="entry name" value="PEPTIDE METHIONINE SULFOXIDE REDUCTASE 2"/>
    <property type="match status" value="1"/>
</dbReference>
<dbReference type="Gene3D" id="2.170.150.20">
    <property type="entry name" value="Peptide methionine sulfoxide reductase"/>
    <property type="match status" value="1"/>
</dbReference>
<dbReference type="AlphaFoldDB" id="A0A1F6NNF1"/>
<proteinExistence type="predicted"/>
<dbReference type="GO" id="GO:0033743">
    <property type="term" value="F:peptide-methionine (R)-S-oxide reductase activity"/>
    <property type="evidence" value="ECO:0007669"/>
    <property type="project" value="UniProtKB-EC"/>
</dbReference>
<keyword evidence="5" id="KW-0560">Oxidoreductase</keyword>
<comment type="cofactor">
    <cofactor evidence="1">
        <name>Zn(2+)</name>
        <dbReference type="ChEBI" id="CHEBI:29105"/>
    </cofactor>
</comment>
<dbReference type="GO" id="GO:0006979">
    <property type="term" value="P:response to oxidative stress"/>
    <property type="evidence" value="ECO:0007669"/>
    <property type="project" value="InterPro"/>
</dbReference>
<evidence type="ECO:0000256" key="5">
    <source>
        <dbReference type="ARBA" id="ARBA00023002"/>
    </source>
</evidence>
<evidence type="ECO:0000256" key="2">
    <source>
        <dbReference type="ARBA" id="ARBA00012499"/>
    </source>
</evidence>
<dbReference type="GO" id="GO:0046872">
    <property type="term" value="F:metal ion binding"/>
    <property type="evidence" value="ECO:0007669"/>
    <property type="project" value="UniProtKB-KW"/>
</dbReference>
<evidence type="ECO:0000256" key="1">
    <source>
        <dbReference type="ARBA" id="ARBA00001947"/>
    </source>
</evidence>
<sequence length="118" mass="13125">MFKKLTPEEEAIIIHKGTEAPFSGEYNLNHDKGVYTCKRCGAKLYKSDDKFDSGCGWPSFDDEMRGSVVRLPDADGSRVEIQCANCAAHLGHVFEGEGLTPKNTRHCVNSLSLLFEKE</sequence>
<comment type="caution">
    <text evidence="8">The sequence shown here is derived from an EMBL/GenBank/DDBJ whole genome shotgun (WGS) entry which is preliminary data.</text>
</comment>
<keyword evidence="3" id="KW-0479">Metal-binding</keyword>
<protein>
    <recommendedName>
        <fullName evidence="2">peptide-methionine (R)-S-oxide reductase</fullName>
        <ecNumber evidence="2">1.8.4.12</ecNumber>
    </recommendedName>
</protein>
<dbReference type="InterPro" id="IPR011057">
    <property type="entry name" value="Mss4-like_sf"/>
</dbReference>
<gene>
    <name evidence="8" type="ORF">A2493_01530</name>
</gene>
<accession>A0A1F6NNF1</accession>
<keyword evidence="4" id="KW-0862">Zinc</keyword>
<dbReference type="PROSITE" id="PS51790">
    <property type="entry name" value="MSRB"/>
    <property type="match status" value="1"/>
</dbReference>
<dbReference type="EMBL" id="MFQW01000045">
    <property type="protein sequence ID" value="OGH85283.1"/>
    <property type="molecule type" value="Genomic_DNA"/>
</dbReference>
<reference evidence="8 9" key="1">
    <citation type="journal article" date="2016" name="Nat. Commun.">
        <title>Thousands of microbial genomes shed light on interconnected biogeochemical processes in an aquifer system.</title>
        <authorList>
            <person name="Anantharaman K."/>
            <person name="Brown C.T."/>
            <person name="Hug L.A."/>
            <person name="Sharon I."/>
            <person name="Castelle C.J."/>
            <person name="Probst A.J."/>
            <person name="Thomas B.C."/>
            <person name="Singh A."/>
            <person name="Wilkins M.J."/>
            <person name="Karaoz U."/>
            <person name="Brodie E.L."/>
            <person name="Williams K.H."/>
            <person name="Hubbard S.S."/>
            <person name="Banfield J.F."/>
        </authorList>
    </citation>
    <scope>NUCLEOTIDE SEQUENCE [LARGE SCALE GENOMIC DNA]</scope>
</reference>
<organism evidence="8 9">
    <name type="scientific">Candidatus Magasanikbacteria bacterium RIFOXYC12_FULL_33_11</name>
    <dbReference type="NCBI Taxonomy" id="1798701"/>
    <lineage>
        <taxon>Bacteria</taxon>
        <taxon>Candidatus Magasanikiibacteriota</taxon>
    </lineage>
</organism>
<dbReference type="NCBIfam" id="NF004036">
    <property type="entry name" value="PRK05508.1"/>
    <property type="match status" value="1"/>
</dbReference>
<evidence type="ECO:0000313" key="9">
    <source>
        <dbReference type="Proteomes" id="UP000178349"/>
    </source>
</evidence>
<dbReference type="PANTHER" id="PTHR46081">
    <property type="entry name" value="PEPTIDE METHIONINE SULFOXIDE REDUCTASE 2"/>
    <property type="match status" value="1"/>
</dbReference>
<name>A0A1F6NNF1_9BACT</name>
<feature type="domain" description="MsrB" evidence="7">
    <location>
        <begin position="1"/>
        <end position="118"/>
    </location>
</feature>
<dbReference type="Proteomes" id="UP000178349">
    <property type="component" value="Unassembled WGS sequence"/>
</dbReference>
<dbReference type="InterPro" id="IPR002579">
    <property type="entry name" value="Met_Sox_Rdtase_MsrB_dom"/>
</dbReference>
<comment type="catalytic activity">
    <reaction evidence="6">
        <text>L-methionyl-[protein] + [thioredoxin]-disulfide + H2O = L-methionyl-(R)-S-oxide-[protein] + [thioredoxin]-dithiol</text>
        <dbReference type="Rhea" id="RHEA:24164"/>
        <dbReference type="Rhea" id="RHEA-COMP:10698"/>
        <dbReference type="Rhea" id="RHEA-COMP:10700"/>
        <dbReference type="Rhea" id="RHEA-COMP:12313"/>
        <dbReference type="Rhea" id="RHEA-COMP:12314"/>
        <dbReference type="ChEBI" id="CHEBI:15377"/>
        <dbReference type="ChEBI" id="CHEBI:16044"/>
        <dbReference type="ChEBI" id="CHEBI:29950"/>
        <dbReference type="ChEBI" id="CHEBI:45764"/>
        <dbReference type="ChEBI" id="CHEBI:50058"/>
        <dbReference type="EC" id="1.8.4.12"/>
    </reaction>
</comment>
<evidence type="ECO:0000256" key="3">
    <source>
        <dbReference type="ARBA" id="ARBA00022723"/>
    </source>
</evidence>
<dbReference type="EC" id="1.8.4.12" evidence="2"/>
<dbReference type="Pfam" id="PF01641">
    <property type="entry name" value="SelR"/>
    <property type="match status" value="1"/>
</dbReference>